<feature type="compositionally biased region" description="Basic and acidic residues" evidence="1">
    <location>
        <begin position="69"/>
        <end position="86"/>
    </location>
</feature>
<keyword evidence="3" id="KW-1185">Reference proteome</keyword>
<dbReference type="AlphaFoldDB" id="A0A4Y2NUH1"/>
<name>A0A4Y2NUH1_ARAVE</name>
<accession>A0A4Y2NUH1</accession>
<dbReference type="Proteomes" id="UP000499080">
    <property type="component" value="Unassembled WGS sequence"/>
</dbReference>
<organism evidence="2 3">
    <name type="scientific">Araneus ventricosus</name>
    <name type="common">Orbweaver spider</name>
    <name type="synonym">Epeira ventricosa</name>
    <dbReference type="NCBI Taxonomy" id="182803"/>
    <lineage>
        <taxon>Eukaryota</taxon>
        <taxon>Metazoa</taxon>
        <taxon>Ecdysozoa</taxon>
        <taxon>Arthropoda</taxon>
        <taxon>Chelicerata</taxon>
        <taxon>Arachnida</taxon>
        <taxon>Araneae</taxon>
        <taxon>Araneomorphae</taxon>
        <taxon>Entelegynae</taxon>
        <taxon>Araneoidea</taxon>
        <taxon>Araneidae</taxon>
        <taxon>Araneus</taxon>
    </lineage>
</organism>
<sequence>MSDCVETSVVNSEHEESFEMQEDSNVKSENEKCKSPTQKSEVEHSKRRRRGRRGKRRKQRKDSSATCENETHEEHEAGESNDWKSDEDLEDSKLGGYMDTVMVRPMNVPKAPENYNTFIMDEHKECS</sequence>
<feature type="region of interest" description="Disordered" evidence="1">
    <location>
        <begin position="1"/>
        <end position="95"/>
    </location>
</feature>
<evidence type="ECO:0000313" key="3">
    <source>
        <dbReference type="Proteomes" id="UP000499080"/>
    </source>
</evidence>
<reference evidence="2 3" key="1">
    <citation type="journal article" date="2019" name="Sci. Rep.">
        <title>Orb-weaving spider Araneus ventricosus genome elucidates the spidroin gene catalogue.</title>
        <authorList>
            <person name="Kono N."/>
            <person name="Nakamura H."/>
            <person name="Ohtoshi R."/>
            <person name="Moran D.A.P."/>
            <person name="Shinohara A."/>
            <person name="Yoshida Y."/>
            <person name="Fujiwara M."/>
            <person name="Mori M."/>
            <person name="Tomita M."/>
            <person name="Arakawa K."/>
        </authorList>
    </citation>
    <scope>NUCLEOTIDE SEQUENCE [LARGE SCALE GENOMIC DNA]</scope>
</reference>
<dbReference type="EMBL" id="BGPR01129894">
    <property type="protein sequence ID" value="GBN43245.1"/>
    <property type="molecule type" value="Genomic_DNA"/>
</dbReference>
<gene>
    <name evidence="2" type="ORF">AVEN_163956_1</name>
</gene>
<protein>
    <submittedName>
        <fullName evidence="2">Uncharacterized protein</fullName>
    </submittedName>
</protein>
<evidence type="ECO:0000256" key="1">
    <source>
        <dbReference type="SAM" id="MobiDB-lite"/>
    </source>
</evidence>
<comment type="caution">
    <text evidence="2">The sequence shown here is derived from an EMBL/GenBank/DDBJ whole genome shotgun (WGS) entry which is preliminary data.</text>
</comment>
<evidence type="ECO:0000313" key="2">
    <source>
        <dbReference type="EMBL" id="GBN43245.1"/>
    </source>
</evidence>
<feature type="compositionally biased region" description="Basic and acidic residues" evidence="1">
    <location>
        <begin position="24"/>
        <end position="44"/>
    </location>
</feature>
<feature type="compositionally biased region" description="Basic residues" evidence="1">
    <location>
        <begin position="45"/>
        <end position="60"/>
    </location>
</feature>
<proteinExistence type="predicted"/>